<dbReference type="EMBL" id="OX459952">
    <property type="protein sequence ID" value="CAI9157660.1"/>
    <property type="molecule type" value="Genomic_DNA"/>
</dbReference>
<evidence type="ECO:0000313" key="2">
    <source>
        <dbReference type="EMBL" id="CAI9157660.1"/>
    </source>
</evidence>
<feature type="region of interest" description="Disordered" evidence="1">
    <location>
        <begin position="27"/>
        <end position="93"/>
    </location>
</feature>
<gene>
    <name evidence="2" type="ORF">MRATA1EN1_LOCUS6622</name>
</gene>
<protein>
    <submittedName>
        <fullName evidence="2">Uncharacterized protein</fullName>
    </submittedName>
</protein>
<proteinExistence type="predicted"/>
<keyword evidence="3" id="KW-1185">Reference proteome</keyword>
<feature type="compositionally biased region" description="Basic and acidic residues" evidence="1">
    <location>
        <begin position="81"/>
        <end position="93"/>
    </location>
</feature>
<sequence>MAHPQASSAFPYCHRLPLLAAETAASLGSKRPSLPSWPSPCSHHPVTSGTRGPRWPRSPPKALGSGPPPPGLFRPVSGCGHIRETGQHQPRRESVTLNIIPRNSRKRLAACLPPAYRPVSLFPYLPWPSNPAVHPYTLQPPLLRDS</sequence>
<reference evidence="2" key="1">
    <citation type="submission" date="2023-04" db="EMBL/GenBank/DDBJ databases">
        <authorList>
            <consortium name="ELIXIR-Norway"/>
        </authorList>
    </citation>
    <scope>NUCLEOTIDE SEQUENCE [LARGE SCALE GENOMIC DNA]</scope>
</reference>
<dbReference type="Proteomes" id="UP001176941">
    <property type="component" value="Chromosome 16"/>
</dbReference>
<evidence type="ECO:0000256" key="1">
    <source>
        <dbReference type="SAM" id="MobiDB-lite"/>
    </source>
</evidence>
<organism evidence="2 3">
    <name type="scientific">Rangifer tarandus platyrhynchus</name>
    <name type="common">Svalbard reindeer</name>
    <dbReference type="NCBI Taxonomy" id="3082113"/>
    <lineage>
        <taxon>Eukaryota</taxon>
        <taxon>Metazoa</taxon>
        <taxon>Chordata</taxon>
        <taxon>Craniata</taxon>
        <taxon>Vertebrata</taxon>
        <taxon>Euteleostomi</taxon>
        <taxon>Mammalia</taxon>
        <taxon>Eutheria</taxon>
        <taxon>Laurasiatheria</taxon>
        <taxon>Artiodactyla</taxon>
        <taxon>Ruminantia</taxon>
        <taxon>Pecora</taxon>
        <taxon>Cervidae</taxon>
        <taxon>Odocoileinae</taxon>
        <taxon>Rangifer</taxon>
    </lineage>
</organism>
<accession>A0ABN8Y7X0</accession>
<name>A0ABN8Y7X0_RANTA</name>
<evidence type="ECO:0000313" key="3">
    <source>
        <dbReference type="Proteomes" id="UP001176941"/>
    </source>
</evidence>